<reference evidence="2" key="1">
    <citation type="submission" date="2022-11" db="UniProtKB">
        <authorList>
            <consortium name="WormBaseParasite"/>
        </authorList>
    </citation>
    <scope>IDENTIFICATION</scope>
</reference>
<evidence type="ECO:0000313" key="1">
    <source>
        <dbReference type="Proteomes" id="UP000887580"/>
    </source>
</evidence>
<dbReference type="WBParaSite" id="PS1159_v2.g8537.t2">
    <property type="protein sequence ID" value="PS1159_v2.g8537.t2"/>
    <property type="gene ID" value="PS1159_v2.g8537"/>
</dbReference>
<name>A0AC35GTY0_9BILA</name>
<proteinExistence type="predicted"/>
<accession>A0AC35GTY0</accession>
<dbReference type="Proteomes" id="UP000887580">
    <property type="component" value="Unplaced"/>
</dbReference>
<organism evidence="1 2">
    <name type="scientific">Panagrolaimus sp. PS1159</name>
    <dbReference type="NCBI Taxonomy" id="55785"/>
    <lineage>
        <taxon>Eukaryota</taxon>
        <taxon>Metazoa</taxon>
        <taxon>Ecdysozoa</taxon>
        <taxon>Nematoda</taxon>
        <taxon>Chromadorea</taxon>
        <taxon>Rhabditida</taxon>
        <taxon>Tylenchina</taxon>
        <taxon>Panagrolaimomorpha</taxon>
        <taxon>Panagrolaimoidea</taxon>
        <taxon>Panagrolaimidae</taxon>
        <taxon>Panagrolaimus</taxon>
    </lineage>
</organism>
<sequence>MVLNSTDIEVTKDNSNNNNNNLDLLCKTWQENKDEISAQIALNARPSTLLENKDEISAQIALNARPSTLLVWVLGLSVVTFITLSAVVGIALMRFVKKSTYSRFITFFVAVGVGSLSGSAVFHLLPQAYGLVNEFDPNASHDYLPKALTAVCGIYLFFIADKLIKIVLETRKANSAQFDTFLILTFFEIT</sequence>
<protein>
    <submittedName>
        <fullName evidence="2">Zinc transporter</fullName>
    </submittedName>
</protein>
<evidence type="ECO:0000313" key="2">
    <source>
        <dbReference type="WBParaSite" id="PS1159_v2.g8537.t2"/>
    </source>
</evidence>